<evidence type="ECO:0000256" key="1">
    <source>
        <dbReference type="SAM" id="MobiDB-lite"/>
    </source>
</evidence>
<protein>
    <recommendedName>
        <fullName evidence="4">DksA C4-type domain-containing protein</fullName>
    </recommendedName>
</protein>
<evidence type="ECO:0000313" key="3">
    <source>
        <dbReference type="Proteomes" id="UP001185792"/>
    </source>
</evidence>
<gene>
    <name evidence="2" type="ORF">R4198_17040</name>
</gene>
<accession>A0ABU4EW00</accession>
<evidence type="ECO:0000313" key="2">
    <source>
        <dbReference type="EMBL" id="MDV7135409.1"/>
    </source>
</evidence>
<dbReference type="RefSeq" id="WP_317713868.1">
    <property type="nucleotide sequence ID" value="NZ_JAWLUM010000003.1"/>
</dbReference>
<dbReference type="EMBL" id="JAWLUM010000003">
    <property type="protein sequence ID" value="MDV7135409.1"/>
    <property type="molecule type" value="Genomic_DNA"/>
</dbReference>
<feature type="region of interest" description="Disordered" evidence="1">
    <location>
        <begin position="142"/>
        <end position="214"/>
    </location>
</feature>
<keyword evidence="3" id="KW-1185">Reference proteome</keyword>
<dbReference type="Proteomes" id="UP001185792">
    <property type="component" value="Unassembled WGS sequence"/>
</dbReference>
<comment type="caution">
    <text evidence="2">The sequence shown here is derived from an EMBL/GenBank/DDBJ whole genome shotgun (WGS) entry which is preliminary data.</text>
</comment>
<evidence type="ECO:0008006" key="4">
    <source>
        <dbReference type="Google" id="ProtNLM"/>
    </source>
</evidence>
<name>A0ABU4EW00_WILMA</name>
<proteinExistence type="predicted"/>
<sequence>MKAKAKARLENAADRMAKELLHIAVDDDAPPAVKLNAIKDALDRAGLSPKQSVELEVGPLKPWEAALEGITGGSRAESRARRGLPLDDVDRALAAESSADRADPDGPSCAACGRPFPAELLAWVEDVPEVCRECSESRELPPAFGDRGPTRGPLGLAPDLPPTGMPHRFGGLGGGDRSATPTANVDAEQGNGFMTHEEAVSAQRQANARRRPRY</sequence>
<reference evidence="2 3" key="1">
    <citation type="submission" date="2023-10" db="EMBL/GenBank/DDBJ databases">
        <title>Development of a sustainable strategy for remediation of hydrocarbon-contaminated territories based on the waste exchange concept.</title>
        <authorList>
            <person name="Krivoruchko A."/>
        </authorList>
    </citation>
    <scope>NUCLEOTIDE SEQUENCE [LARGE SCALE GENOMIC DNA]</scope>
    <source>
        <strain evidence="2 3">IEGM 1236</strain>
    </source>
</reference>
<organism evidence="2 3">
    <name type="scientific">Williamsia marianensis</name>
    <dbReference type="NCBI Taxonomy" id="85044"/>
    <lineage>
        <taxon>Bacteria</taxon>
        <taxon>Bacillati</taxon>
        <taxon>Actinomycetota</taxon>
        <taxon>Actinomycetes</taxon>
        <taxon>Mycobacteriales</taxon>
        <taxon>Nocardiaceae</taxon>
        <taxon>Williamsia</taxon>
    </lineage>
</organism>